<dbReference type="Gene3D" id="3.40.50.1000">
    <property type="entry name" value="HAD superfamily/HAD-like"/>
    <property type="match status" value="1"/>
</dbReference>
<evidence type="ECO:0000313" key="3">
    <source>
        <dbReference type="EMBL" id="PKA59422.1"/>
    </source>
</evidence>
<evidence type="ECO:0000256" key="2">
    <source>
        <dbReference type="SAM" id="SignalP"/>
    </source>
</evidence>
<reference evidence="3 4" key="1">
    <citation type="journal article" date="2017" name="Nature">
        <title>The Apostasia genome and the evolution of orchids.</title>
        <authorList>
            <person name="Zhang G.Q."/>
            <person name="Liu K.W."/>
            <person name="Li Z."/>
            <person name="Lohaus R."/>
            <person name="Hsiao Y.Y."/>
            <person name="Niu S.C."/>
            <person name="Wang J.Y."/>
            <person name="Lin Y.C."/>
            <person name="Xu Q."/>
            <person name="Chen L.J."/>
            <person name="Yoshida K."/>
            <person name="Fujiwara S."/>
            <person name="Wang Z.W."/>
            <person name="Zhang Y.Q."/>
            <person name="Mitsuda N."/>
            <person name="Wang M."/>
            <person name="Liu G.H."/>
            <person name="Pecoraro L."/>
            <person name="Huang H.X."/>
            <person name="Xiao X.J."/>
            <person name="Lin M."/>
            <person name="Wu X.Y."/>
            <person name="Wu W.L."/>
            <person name="Chen Y.Y."/>
            <person name="Chang S.B."/>
            <person name="Sakamoto S."/>
            <person name="Ohme-Takagi M."/>
            <person name="Yagi M."/>
            <person name="Zeng S.J."/>
            <person name="Shen C.Y."/>
            <person name="Yeh C.M."/>
            <person name="Luo Y.B."/>
            <person name="Tsai W.C."/>
            <person name="Van de Peer Y."/>
            <person name="Liu Z.J."/>
        </authorList>
    </citation>
    <scope>NUCLEOTIDE SEQUENCE [LARGE SCALE GENOMIC DNA]</scope>
    <source>
        <strain evidence="4">cv. Shenzhen</strain>
        <tissue evidence="3">Stem</tissue>
    </source>
</reference>
<keyword evidence="1 2" id="KW-0732">Signal</keyword>
<dbReference type="STRING" id="1088818.A0A2I0AV45"/>
<dbReference type="GO" id="GO:0003993">
    <property type="term" value="F:acid phosphatase activity"/>
    <property type="evidence" value="ECO:0007669"/>
    <property type="project" value="InterPro"/>
</dbReference>
<dbReference type="PANTHER" id="PTHR31284">
    <property type="entry name" value="ACID PHOSPHATASE-LIKE PROTEIN"/>
    <property type="match status" value="1"/>
</dbReference>
<feature type="signal peptide" evidence="2">
    <location>
        <begin position="1"/>
        <end position="27"/>
    </location>
</feature>
<dbReference type="PANTHER" id="PTHR31284:SF24">
    <property type="entry name" value="ACID PHOSPHATASE"/>
    <property type="match status" value="1"/>
</dbReference>
<dbReference type="OrthoDB" id="59415at2759"/>
<dbReference type="InterPro" id="IPR023214">
    <property type="entry name" value="HAD_sf"/>
</dbReference>
<dbReference type="EMBL" id="KZ451949">
    <property type="protein sequence ID" value="PKA59422.1"/>
    <property type="molecule type" value="Genomic_DNA"/>
</dbReference>
<dbReference type="CDD" id="cd07535">
    <property type="entry name" value="HAD_VSP"/>
    <property type="match status" value="1"/>
</dbReference>
<dbReference type="InterPro" id="IPR010028">
    <property type="entry name" value="Acid_phosphatase_pln"/>
</dbReference>
<dbReference type="Pfam" id="PF03767">
    <property type="entry name" value="Acid_phosphat_B"/>
    <property type="match status" value="1"/>
</dbReference>
<dbReference type="Proteomes" id="UP000236161">
    <property type="component" value="Unassembled WGS sequence"/>
</dbReference>
<gene>
    <name evidence="3" type="primary">APS1</name>
    <name evidence="3" type="ORF">AXF42_Ash019576</name>
</gene>
<evidence type="ECO:0000313" key="4">
    <source>
        <dbReference type="Proteomes" id="UP000236161"/>
    </source>
</evidence>
<dbReference type="SUPFAM" id="SSF56784">
    <property type="entry name" value="HAD-like"/>
    <property type="match status" value="1"/>
</dbReference>
<dbReference type="NCBIfam" id="TIGR01675">
    <property type="entry name" value="plant-AP"/>
    <property type="match status" value="1"/>
</dbReference>
<evidence type="ECO:0000256" key="1">
    <source>
        <dbReference type="ARBA" id="ARBA00022729"/>
    </source>
</evidence>
<dbReference type="InterPro" id="IPR036412">
    <property type="entry name" value="HAD-like_sf"/>
</dbReference>
<sequence length="287" mass="32362">MDSKPSTSRLLLLLTLSITFIPAAVFAASGEESSSWRSLLRQVVRNRWTSGGGDHQDAVEKAMMKEITLKNYCESWRLNVELHNVRGFGAVPAECTSFVAKYMSSSQYKSDVQRATDEAALFLTSSFSLAGDGRDIWVFDVDDTLLSTLPFYKSHQFGGSAANRTLLEEWMAKEKAPAVEGMLDLYHDIRRRGLTIFLLSSRPEHLRDATDGNLIKAGFHGWARLILRCDEDGSGRSVQKYMSEERKKMVNEGYRLWGMAGAQWSSLLGHPKAKRTFKVPNPMYYIE</sequence>
<accession>A0A2I0AV45</accession>
<feature type="chain" id="PRO_5014117957" evidence="2">
    <location>
        <begin position="28"/>
        <end position="287"/>
    </location>
</feature>
<proteinExistence type="predicted"/>
<name>A0A2I0AV45_9ASPA</name>
<dbReference type="InterPro" id="IPR005519">
    <property type="entry name" value="Acid_phosphat_B-like"/>
</dbReference>
<dbReference type="AlphaFoldDB" id="A0A2I0AV45"/>
<keyword evidence="4" id="KW-1185">Reference proteome</keyword>
<protein>
    <submittedName>
        <fullName evidence="3">Acid phosphatase 1</fullName>
    </submittedName>
</protein>
<organism evidence="3 4">
    <name type="scientific">Apostasia shenzhenica</name>
    <dbReference type="NCBI Taxonomy" id="1088818"/>
    <lineage>
        <taxon>Eukaryota</taxon>
        <taxon>Viridiplantae</taxon>
        <taxon>Streptophyta</taxon>
        <taxon>Embryophyta</taxon>
        <taxon>Tracheophyta</taxon>
        <taxon>Spermatophyta</taxon>
        <taxon>Magnoliopsida</taxon>
        <taxon>Liliopsida</taxon>
        <taxon>Asparagales</taxon>
        <taxon>Orchidaceae</taxon>
        <taxon>Apostasioideae</taxon>
        <taxon>Apostasia</taxon>
    </lineage>
</organism>